<feature type="domain" description="F-box associated beta-propeller type 3" evidence="1">
    <location>
        <begin position="36"/>
        <end position="165"/>
    </location>
</feature>
<dbReference type="PANTHER" id="PTHR31111">
    <property type="entry name" value="BNAA05G37150D PROTEIN-RELATED"/>
    <property type="match status" value="1"/>
</dbReference>
<reference evidence="2 3" key="1">
    <citation type="submission" date="2021-05" db="EMBL/GenBank/DDBJ databases">
        <title>Genome Assembly of Synthetic Allotetraploid Brassica napus Reveals Homoeologous Exchanges between Subgenomes.</title>
        <authorList>
            <person name="Davis J.T."/>
        </authorList>
    </citation>
    <scope>NUCLEOTIDE SEQUENCE [LARGE SCALE GENOMIC DNA]</scope>
    <source>
        <strain evidence="3">cv. Da-Ae</strain>
        <tissue evidence="2">Seedling</tissue>
    </source>
</reference>
<protein>
    <recommendedName>
        <fullName evidence="1">F-box associated beta-propeller type 3 domain-containing protein</fullName>
    </recommendedName>
</protein>
<sequence>MVRLACPSVLHKSLTIHYITYFFGFHNGATIVDALSTGQCIHLPNVKKSSNLVKSYLGFDPIHKQFKVLLNTATPGVSDEHQVLTLGTPNHSWRKVKCCCISYCYPHSNDGICINGGVYYVAAVNMDPFVNAIVCFDVKSEKLRIVYKAKEDMLLWSDSTLVNYKDEIVLSELYISDPFYVYYYNIKSNTVTRVEIQGMSAFKDFIVHASLDHVEDVKLMQNVMIECSKPLRGGLVVSTRGGAALLVPLMGLRGIMSEKFEVVNRSDDMALWGDSTLSIVSDAYLDFVGMTSRGEIVMSTGYLSNPFYVYYNNIEDNTITRVEVQGMEAFMKANTATSIEIGGMDAFVGCRVHISLSHVKDVKLMCSFSRRETVVVHVTCLVVFMSSLLIIHSLKSHLVWQVQQRASRNSCYCNFHIKIQMSQELWSD</sequence>
<accession>A0ABQ7Z504</accession>
<dbReference type="Proteomes" id="UP000824890">
    <property type="component" value="Unassembled WGS sequence"/>
</dbReference>
<dbReference type="PANTHER" id="PTHR31111:SF94">
    <property type="entry name" value="E3 UBIQUITIN-PROTEIN LIGASE SGIP1"/>
    <property type="match status" value="1"/>
</dbReference>
<organism evidence="2 3">
    <name type="scientific">Brassica napus</name>
    <name type="common">Rape</name>
    <dbReference type="NCBI Taxonomy" id="3708"/>
    <lineage>
        <taxon>Eukaryota</taxon>
        <taxon>Viridiplantae</taxon>
        <taxon>Streptophyta</taxon>
        <taxon>Embryophyta</taxon>
        <taxon>Tracheophyta</taxon>
        <taxon>Spermatophyta</taxon>
        <taxon>Magnoliopsida</taxon>
        <taxon>eudicotyledons</taxon>
        <taxon>Gunneridae</taxon>
        <taxon>Pentapetalae</taxon>
        <taxon>rosids</taxon>
        <taxon>malvids</taxon>
        <taxon>Brassicales</taxon>
        <taxon>Brassicaceae</taxon>
        <taxon>Brassiceae</taxon>
        <taxon>Brassica</taxon>
    </lineage>
</organism>
<dbReference type="Pfam" id="PF08268">
    <property type="entry name" value="FBA_3"/>
    <property type="match status" value="3"/>
</dbReference>
<comment type="caution">
    <text evidence="2">The sequence shown here is derived from an EMBL/GenBank/DDBJ whole genome shotgun (WGS) entry which is preliminary data.</text>
</comment>
<proteinExistence type="predicted"/>
<evidence type="ECO:0000313" key="2">
    <source>
        <dbReference type="EMBL" id="KAH0875285.1"/>
    </source>
</evidence>
<dbReference type="EMBL" id="JAGKQM010000016">
    <property type="protein sequence ID" value="KAH0875285.1"/>
    <property type="molecule type" value="Genomic_DNA"/>
</dbReference>
<dbReference type="InterPro" id="IPR017451">
    <property type="entry name" value="F-box-assoc_interact_dom"/>
</dbReference>
<feature type="domain" description="F-box associated beta-propeller type 3" evidence="1">
    <location>
        <begin position="280"/>
        <end position="332"/>
    </location>
</feature>
<dbReference type="NCBIfam" id="TIGR01640">
    <property type="entry name" value="F_box_assoc_1"/>
    <property type="match status" value="1"/>
</dbReference>
<name>A0ABQ7Z504_BRANA</name>
<dbReference type="InterPro" id="IPR013187">
    <property type="entry name" value="F-box-assoc_dom_typ3"/>
</dbReference>
<gene>
    <name evidence="2" type="ORF">HID58_072647</name>
</gene>
<evidence type="ECO:0000259" key="1">
    <source>
        <dbReference type="Pfam" id="PF08268"/>
    </source>
</evidence>
<evidence type="ECO:0000313" key="3">
    <source>
        <dbReference type="Proteomes" id="UP000824890"/>
    </source>
</evidence>
<feature type="domain" description="F-box associated beta-propeller type 3" evidence="1">
    <location>
        <begin position="166"/>
        <end position="214"/>
    </location>
</feature>
<keyword evidence="3" id="KW-1185">Reference proteome</keyword>